<feature type="transmembrane region" description="Helical" evidence="1">
    <location>
        <begin position="25"/>
        <end position="45"/>
    </location>
</feature>
<keyword evidence="1" id="KW-1133">Transmembrane helix</keyword>
<evidence type="ECO:0000313" key="4">
    <source>
        <dbReference type="Proteomes" id="UP001596388"/>
    </source>
</evidence>
<sequence length="206" mass="20329">MGETTDGSGGTVTETERVRGIGERVSLAGGAVAGVGAYLIGYLATYVTQSGAVRDRLAGLNALASLFGGDPVAAWQGVGWYFYNAHFVATVVPSFGGTRTVDLIASADASVGYLYVLPPLALFVAGAAVAFLDGASDPTDGALAALGVVPAYFVLALAGAFLFAYGAGDAGSVHPEYVTAALLAGLVYPVVFGGIGGAVGGVVGGD</sequence>
<dbReference type="Proteomes" id="UP001596388">
    <property type="component" value="Unassembled WGS sequence"/>
</dbReference>
<keyword evidence="1" id="KW-0472">Membrane</keyword>
<evidence type="ECO:0000259" key="2">
    <source>
        <dbReference type="Pfam" id="PF25933"/>
    </source>
</evidence>
<name>A0ABD5X1H6_9EURY</name>
<dbReference type="InterPro" id="IPR058284">
    <property type="entry name" value="DUF7978"/>
</dbReference>
<reference evidence="3 4" key="1">
    <citation type="journal article" date="2019" name="Int. J. Syst. Evol. Microbiol.">
        <title>The Global Catalogue of Microorganisms (GCM) 10K type strain sequencing project: providing services to taxonomists for standard genome sequencing and annotation.</title>
        <authorList>
            <consortium name="The Broad Institute Genomics Platform"/>
            <consortium name="The Broad Institute Genome Sequencing Center for Infectious Disease"/>
            <person name="Wu L."/>
            <person name="Ma J."/>
        </authorList>
    </citation>
    <scope>NUCLEOTIDE SEQUENCE [LARGE SCALE GENOMIC DNA]</scope>
    <source>
        <strain evidence="3 4">DT55</strain>
    </source>
</reference>
<keyword evidence="1" id="KW-0812">Transmembrane</keyword>
<organism evidence="3 4">
    <name type="scientific">Halobaculum marinum</name>
    <dbReference type="NCBI Taxonomy" id="3031996"/>
    <lineage>
        <taxon>Archaea</taxon>
        <taxon>Methanobacteriati</taxon>
        <taxon>Methanobacteriota</taxon>
        <taxon>Stenosarchaea group</taxon>
        <taxon>Halobacteria</taxon>
        <taxon>Halobacteriales</taxon>
        <taxon>Haloferacaceae</taxon>
        <taxon>Halobaculum</taxon>
    </lineage>
</organism>
<feature type="transmembrane region" description="Helical" evidence="1">
    <location>
        <begin position="177"/>
        <end position="203"/>
    </location>
</feature>
<dbReference type="Pfam" id="PF25933">
    <property type="entry name" value="DUF7978"/>
    <property type="match status" value="1"/>
</dbReference>
<gene>
    <name evidence="3" type="ORF">ACFQKD_14030</name>
</gene>
<feature type="transmembrane region" description="Helical" evidence="1">
    <location>
        <begin position="144"/>
        <end position="165"/>
    </location>
</feature>
<feature type="transmembrane region" description="Helical" evidence="1">
    <location>
        <begin position="81"/>
        <end position="101"/>
    </location>
</feature>
<protein>
    <submittedName>
        <fullName evidence="3">Transporter</fullName>
    </submittedName>
</protein>
<accession>A0ABD5X1H6</accession>
<dbReference type="GeneID" id="79270649"/>
<feature type="transmembrane region" description="Helical" evidence="1">
    <location>
        <begin position="113"/>
        <end position="132"/>
    </location>
</feature>
<keyword evidence="4" id="KW-1185">Reference proteome</keyword>
<dbReference type="EMBL" id="JBHTAG010000003">
    <property type="protein sequence ID" value="MFC7098423.1"/>
    <property type="molecule type" value="Genomic_DNA"/>
</dbReference>
<dbReference type="RefSeq" id="WP_276237066.1">
    <property type="nucleotide sequence ID" value="NZ_CP119989.1"/>
</dbReference>
<proteinExistence type="predicted"/>
<evidence type="ECO:0000313" key="3">
    <source>
        <dbReference type="EMBL" id="MFC7098423.1"/>
    </source>
</evidence>
<dbReference type="AlphaFoldDB" id="A0ABD5X1H6"/>
<evidence type="ECO:0000256" key="1">
    <source>
        <dbReference type="SAM" id="Phobius"/>
    </source>
</evidence>
<feature type="domain" description="DUF7978" evidence="2">
    <location>
        <begin position="19"/>
        <end position="203"/>
    </location>
</feature>
<comment type="caution">
    <text evidence="3">The sequence shown here is derived from an EMBL/GenBank/DDBJ whole genome shotgun (WGS) entry which is preliminary data.</text>
</comment>